<protein>
    <submittedName>
        <fullName evidence="2">ATP-binding protein</fullName>
    </submittedName>
</protein>
<keyword evidence="2" id="KW-0547">Nucleotide-binding</keyword>
<evidence type="ECO:0000259" key="1">
    <source>
        <dbReference type="Pfam" id="PF13173"/>
    </source>
</evidence>
<keyword evidence="2" id="KW-0067">ATP-binding</keyword>
<dbReference type="PANTHER" id="PTHR42990">
    <property type="entry name" value="ATPASE"/>
    <property type="match status" value="1"/>
</dbReference>
<comment type="caution">
    <text evidence="2">The sequence shown here is derived from an EMBL/GenBank/DDBJ whole genome shotgun (WGS) entry which is preliminary data.</text>
</comment>
<dbReference type="AlphaFoldDB" id="A0A3E4QSP3"/>
<evidence type="ECO:0000313" key="3">
    <source>
        <dbReference type="Proteomes" id="UP000260943"/>
    </source>
</evidence>
<dbReference type="SUPFAM" id="SSF52540">
    <property type="entry name" value="P-loop containing nucleoside triphosphate hydrolases"/>
    <property type="match status" value="1"/>
</dbReference>
<dbReference type="RefSeq" id="WP_117679589.1">
    <property type="nucleotide sequence ID" value="NZ_CAJJKC010000001.1"/>
</dbReference>
<organism evidence="2 3">
    <name type="scientific">Collinsella tanakaei</name>
    <dbReference type="NCBI Taxonomy" id="626935"/>
    <lineage>
        <taxon>Bacteria</taxon>
        <taxon>Bacillati</taxon>
        <taxon>Actinomycetota</taxon>
        <taxon>Coriobacteriia</taxon>
        <taxon>Coriobacteriales</taxon>
        <taxon>Coriobacteriaceae</taxon>
        <taxon>Collinsella</taxon>
    </lineage>
</organism>
<dbReference type="InterPro" id="IPR041682">
    <property type="entry name" value="AAA_14"/>
</dbReference>
<dbReference type="GO" id="GO:0005524">
    <property type="term" value="F:ATP binding"/>
    <property type="evidence" value="ECO:0007669"/>
    <property type="project" value="UniProtKB-KW"/>
</dbReference>
<dbReference type="Proteomes" id="UP000260943">
    <property type="component" value="Unassembled WGS sequence"/>
</dbReference>
<feature type="domain" description="AAA" evidence="1">
    <location>
        <begin position="31"/>
        <end position="153"/>
    </location>
</feature>
<reference evidence="2 3" key="1">
    <citation type="submission" date="2018-08" db="EMBL/GenBank/DDBJ databases">
        <title>A genome reference for cultivated species of the human gut microbiota.</title>
        <authorList>
            <person name="Zou Y."/>
            <person name="Xue W."/>
            <person name="Luo G."/>
        </authorList>
    </citation>
    <scope>NUCLEOTIDE SEQUENCE [LARGE SCALE GENOMIC DNA]</scope>
    <source>
        <strain evidence="2 3">TF08-14</strain>
    </source>
</reference>
<name>A0A3E4QSP3_9ACTN</name>
<gene>
    <name evidence="2" type="ORF">DXC81_05730</name>
</gene>
<dbReference type="EMBL" id="QSRJ01000006">
    <property type="protein sequence ID" value="RGL10087.1"/>
    <property type="molecule type" value="Genomic_DNA"/>
</dbReference>
<sequence>MERLYEQMRRQLAYAPQNFRRYMYDRINWDNRMLGLVGPRGAGKTTLFLQRIKNAHDLSDTLYCSADDLYFSTHTLFDTAESFSKAGGMYLFIDEVHKYPGWSRELKLMYDAFPQLHVYFTGSSILDIEKGEADLSRRAPRYLMQGLSFREYLAIRHGIELPVFTLEDVLAHRAETPLLMQPLPYFHDYLQSGYYPFGTDVDFPTELEQVISRTLEVDIPLFAGMTAATGRKLKKLLSVVSTLVPFKPNMSSLAKQLQVSRNVIEEYLLYLEKAGMIAQLRSGAGGLGGLGKAEKVYLDNPNILYCLGGSGSDSGTVRETFFLNQTRVGHDVVASPVSDFRIGDFTFEVGGKNKGQSQVAGVEGAYIVKDDIEYGYGNVIPLWAFGMMY</sequence>
<proteinExistence type="predicted"/>
<dbReference type="InterPro" id="IPR027417">
    <property type="entry name" value="P-loop_NTPase"/>
</dbReference>
<accession>A0A3E4QSP3</accession>
<dbReference type="PANTHER" id="PTHR42990:SF1">
    <property type="entry name" value="AAA+ ATPASE DOMAIN-CONTAINING PROTEIN"/>
    <property type="match status" value="1"/>
</dbReference>
<evidence type="ECO:0000313" key="2">
    <source>
        <dbReference type="EMBL" id="RGL10087.1"/>
    </source>
</evidence>
<dbReference type="Pfam" id="PF13173">
    <property type="entry name" value="AAA_14"/>
    <property type="match status" value="1"/>
</dbReference>